<proteinExistence type="predicted"/>
<dbReference type="SUPFAM" id="SSF56281">
    <property type="entry name" value="Metallo-hydrolase/oxidoreductase"/>
    <property type="match status" value="1"/>
</dbReference>
<dbReference type="EC" id="3.1.2.6" evidence="2"/>
<dbReference type="InterPro" id="IPR030829">
    <property type="entry name" value="SoxH-rel_PQQ_2"/>
</dbReference>
<dbReference type="Pfam" id="PF00753">
    <property type="entry name" value="Lactamase_B"/>
    <property type="match status" value="1"/>
</dbReference>
<keyword evidence="2" id="KW-0378">Hydrolase</keyword>
<name>A0A1J5QRC4_9ZZZZ</name>
<dbReference type="InterPro" id="IPR050855">
    <property type="entry name" value="NDM-1-like"/>
</dbReference>
<sequence>MPCRTLALLLLLTPLCALADAFQIDQAAPGVYVHHGEHKDIDTAYGGDICNIGFIVGDRGVAVIDTGGSPKIGAELREAVRQVTKLPILYVINTHVHPDHIFGNAAFKADHPAFVGHEKLAAAMAQRQESYLRRQNEWVGTDAAGSEMIPPTLPVKDSLTLDLGGRSLQLTAYPSAHTNNDLTVLDSKTGTLWTGDLLFVDRTPSIDGDIKGWLKVIDQLKNINATRAIPGHGPIPQDWKAALNNEQRYLATLLEDVRAAIRQGRTMEQTMDTAAGSEQGKWLLFDIVNRRNVNLIFPQLEWE</sequence>
<dbReference type="AlphaFoldDB" id="A0A1J5QRC4"/>
<feature type="domain" description="Metallo-beta-lactamase" evidence="1">
    <location>
        <begin position="49"/>
        <end position="232"/>
    </location>
</feature>
<comment type="caution">
    <text evidence="2">The sequence shown here is derived from an EMBL/GenBank/DDBJ whole genome shotgun (WGS) entry which is preliminary data.</text>
</comment>
<gene>
    <name evidence="2" type="primary">gloB_17</name>
    <name evidence="2" type="ORF">GALL_357660</name>
</gene>
<dbReference type="EMBL" id="MLJW01000803">
    <property type="protein sequence ID" value="OIQ82452.1"/>
    <property type="molecule type" value="Genomic_DNA"/>
</dbReference>
<dbReference type="Gene3D" id="3.60.15.10">
    <property type="entry name" value="Ribonuclease Z/Hydroxyacylglutathione hydrolase-like"/>
    <property type="match status" value="1"/>
</dbReference>
<reference evidence="2" key="1">
    <citation type="submission" date="2016-10" db="EMBL/GenBank/DDBJ databases">
        <title>Sequence of Gallionella enrichment culture.</title>
        <authorList>
            <person name="Poehlein A."/>
            <person name="Muehling M."/>
            <person name="Daniel R."/>
        </authorList>
    </citation>
    <scope>NUCLEOTIDE SEQUENCE</scope>
</reference>
<dbReference type="NCBIfam" id="TIGR04559">
    <property type="entry name" value="SoxH_rel_PQQ_2"/>
    <property type="match status" value="1"/>
</dbReference>
<dbReference type="CDD" id="cd16282">
    <property type="entry name" value="metallo-hydrolase-like_MBL-fold"/>
    <property type="match status" value="1"/>
</dbReference>
<dbReference type="GO" id="GO:0004416">
    <property type="term" value="F:hydroxyacylglutathione hydrolase activity"/>
    <property type="evidence" value="ECO:0007669"/>
    <property type="project" value="UniProtKB-EC"/>
</dbReference>
<dbReference type="InterPro" id="IPR036866">
    <property type="entry name" value="RibonucZ/Hydroxyglut_hydro"/>
</dbReference>
<protein>
    <submittedName>
        <fullName evidence="2">Hydroxyacylglutathione hydrolase</fullName>
        <ecNumber evidence="2">3.1.2.6</ecNumber>
    </submittedName>
</protein>
<evidence type="ECO:0000259" key="1">
    <source>
        <dbReference type="SMART" id="SM00849"/>
    </source>
</evidence>
<dbReference type="PANTHER" id="PTHR42951">
    <property type="entry name" value="METALLO-BETA-LACTAMASE DOMAIN-CONTAINING"/>
    <property type="match status" value="1"/>
</dbReference>
<dbReference type="SMART" id="SM00849">
    <property type="entry name" value="Lactamase_B"/>
    <property type="match status" value="1"/>
</dbReference>
<organism evidence="2">
    <name type="scientific">mine drainage metagenome</name>
    <dbReference type="NCBI Taxonomy" id="410659"/>
    <lineage>
        <taxon>unclassified sequences</taxon>
        <taxon>metagenomes</taxon>
        <taxon>ecological metagenomes</taxon>
    </lineage>
</organism>
<accession>A0A1J5QRC4</accession>
<dbReference type="InterPro" id="IPR001279">
    <property type="entry name" value="Metallo-B-lactamas"/>
</dbReference>
<dbReference type="PANTHER" id="PTHR42951:SF4">
    <property type="entry name" value="ACYL-COENZYME A THIOESTERASE MBLAC2"/>
    <property type="match status" value="1"/>
</dbReference>
<evidence type="ECO:0000313" key="2">
    <source>
        <dbReference type="EMBL" id="OIQ82452.1"/>
    </source>
</evidence>